<comment type="caution">
    <text evidence="2">The sequence shown here is derived from an EMBL/GenBank/DDBJ whole genome shotgun (WGS) entry which is preliminary data.</text>
</comment>
<dbReference type="Proteomes" id="UP000812287">
    <property type="component" value="Unassembled WGS sequence"/>
</dbReference>
<evidence type="ECO:0000313" key="2">
    <source>
        <dbReference type="EMBL" id="KAG7443496.1"/>
    </source>
</evidence>
<proteinExistence type="predicted"/>
<reference evidence="2" key="1">
    <citation type="submission" date="2020-11" db="EMBL/GenBank/DDBJ databases">
        <title>Adaptations for nitrogen fixation in a non-lichenized fungal sporocarp promotes dispersal by wood-feeding termites.</title>
        <authorList>
            <consortium name="DOE Joint Genome Institute"/>
            <person name="Koch R.A."/>
            <person name="Yoon G."/>
            <person name="Arayal U."/>
            <person name="Lail K."/>
            <person name="Amirebrahimi M."/>
            <person name="Labutti K."/>
            <person name="Lipzen A."/>
            <person name="Riley R."/>
            <person name="Barry K."/>
            <person name="Henrissat B."/>
            <person name="Grigoriev I.V."/>
            <person name="Herr J.R."/>
            <person name="Aime M.C."/>
        </authorList>
    </citation>
    <scope>NUCLEOTIDE SEQUENCE</scope>
    <source>
        <strain evidence="2">MCA 3950</strain>
    </source>
</reference>
<feature type="chain" id="PRO_5040227241" evidence="1">
    <location>
        <begin position="17"/>
        <end position="209"/>
    </location>
</feature>
<evidence type="ECO:0000313" key="3">
    <source>
        <dbReference type="Proteomes" id="UP000812287"/>
    </source>
</evidence>
<dbReference type="EMBL" id="MU250545">
    <property type="protein sequence ID" value="KAG7443496.1"/>
    <property type="molecule type" value="Genomic_DNA"/>
</dbReference>
<accession>A0A9P8AQ60</accession>
<evidence type="ECO:0000256" key="1">
    <source>
        <dbReference type="SAM" id="SignalP"/>
    </source>
</evidence>
<dbReference type="GeneID" id="66112857"/>
<protein>
    <submittedName>
        <fullName evidence="2">Uncharacterized protein</fullName>
    </submittedName>
</protein>
<name>A0A9P8AQ60_9AGAR</name>
<keyword evidence="3" id="KW-1185">Reference proteome</keyword>
<sequence length="209" mass="22536">MRLLVHILAFVAVVLAANGGGPQPSSPAWTGYLCPDTDNNGHAKVPNGLWRRDVPMSVLCRATYYNGRKKRSPSAAAPAPGDSYAKRNIIRGSGLNVELTGLSVHLDIKSTCESKGRRGGRVTSAGLSFRSQPGAIALADAALGMTSKWELGDVAADGRTPLDVPLVFFSNKAIARIEKEDFLRLLTGRRRLYCFSQNNMTLLAPRKTI</sequence>
<feature type="signal peptide" evidence="1">
    <location>
        <begin position="1"/>
        <end position="16"/>
    </location>
</feature>
<dbReference type="OrthoDB" id="2822540at2759"/>
<keyword evidence="1" id="KW-0732">Signal</keyword>
<gene>
    <name evidence="2" type="ORF">BT62DRAFT_996037</name>
</gene>
<dbReference type="AlphaFoldDB" id="A0A9P8AQ60"/>
<dbReference type="RefSeq" id="XP_043036996.1">
    <property type="nucleotide sequence ID" value="XM_043190560.1"/>
</dbReference>
<organism evidence="2 3">
    <name type="scientific">Guyanagaster necrorhizus</name>
    <dbReference type="NCBI Taxonomy" id="856835"/>
    <lineage>
        <taxon>Eukaryota</taxon>
        <taxon>Fungi</taxon>
        <taxon>Dikarya</taxon>
        <taxon>Basidiomycota</taxon>
        <taxon>Agaricomycotina</taxon>
        <taxon>Agaricomycetes</taxon>
        <taxon>Agaricomycetidae</taxon>
        <taxon>Agaricales</taxon>
        <taxon>Marasmiineae</taxon>
        <taxon>Physalacriaceae</taxon>
        <taxon>Guyanagaster</taxon>
    </lineage>
</organism>